<dbReference type="CDD" id="cd06222">
    <property type="entry name" value="RNase_H_like"/>
    <property type="match status" value="1"/>
</dbReference>
<dbReference type="EMBL" id="OU466861">
    <property type="protein sequence ID" value="CAH2065365.1"/>
    <property type="molecule type" value="Genomic_DNA"/>
</dbReference>
<dbReference type="SUPFAM" id="SSF53098">
    <property type="entry name" value="Ribonuclease H-like"/>
    <property type="match status" value="1"/>
</dbReference>
<dbReference type="Proteomes" id="UP000836841">
    <property type="component" value="Chromosome 5"/>
</dbReference>
<dbReference type="AlphaFoldDB" id="A0AAU9SK62"/>
<dbReference type="InterPro" id="IPR044730">
    <property type="entry name" value="RNase_H-like_dom_plant"/>
</dbReference>
<evidence type="ECO:0000313" key="3">
    <source>
        <dbReference type="Proteomes" id="UP000836841"/>
    </source>
</evidence>
<dbReference type="Pfam" id="PF13456">
    <property type="entry name" value="RVT_3"/>
    <property type="match status" value="1"/>
</dbReference>
<organism evidence="2 3">
    <name type="scientific">Thlaspi arvense</name>
    <name type="common">Field penny-cress</name>
    <dbReference type="NCBI Taxonomy" id="13288"/>
    <lineage>
        <taxon>Eukaryota</taxon>
        <taxon>Viridiplantae</taxon>
        <taxon>Streptophyta</taxon>
        <taxon>Embryophyta</taxon>
        <taxon>Tracheophyta</taxon>
        <taxon>Spermatophyta</taxon>
        <taxon>Magnoliopsida</taxon>
        <taxon>eudicotyledons</taxon>
        <taxon>Gunneridae</taxon>
        <taxon>Pentapetalae</taxon>
        <taxon>rosids</taxon>
        <taxon>malvids</taxon>
        <taxon>Brassicales</taxon>
        <taxon>Brassicaceae</taxon>
        <taxon>Thlaspideae</taxon>
        <taxon>Thlaspi</taxon>
    </lineage>
</organism>
<dbReference type="InterPro" id="IPR002156">
    <property type="entry name" value="RNaseH_domain"/>
</dbReference>
<gene>
    <name evidence="2" type="ORF">TAV2_LOCUS17409</name>
</gene>
<evidence type="ECO:0000259" key="1">
    <source>
        <dbReference type="Pfam" id="PF13456"/>
    </source>
</evidence>
<name>A0AAU9SK62_THLAR</name>
<keyword evidence="3" id="KW-1185">Reference proteome</keyword>
<dbReference type="InterPro" id="IPR036397">
    <property type="entry name" value="RNaseH_sf"/>
</dbReference>
<sequence length="225" mass="24695">MNFTFFYPFATRVWALVLAISKPSTSISTILSLFFQELRRVTALPPTCVSSTSLFPWVLWNLWTTQDGVSKFEVGPPLNLPHVIPPSPLRCYVDAACDKDSENSGLGWVIKDVSDSLVCHKSLYCCFLASALIAESLAVKAALSDAFMSGITELDVYPYSKNLVSYLTDNGTSIKLQGVLYDTSVLSRSFTAICFSFFPCCNNTLADSVAKLVLLSLQMAPPVME</sequence>
<feature type="domain" description="RNase H type-1" evidence="1">
    <location>
        <begin position="93"/>
        <end position="212"/>
    </location>
</feature>
<proteinExistence type="predicted"/>
<protein>
    <recommendedName>
        <fullName evidence="1">RNase H type-1 domain-containing protein</fullName>
    </recommendedName>
</protein>
<dbReference type="GO" id="GO:0003676">
    <property type="term" value="F:nucleic acid binding"/>
    <property type="evidence" value="ECO:0007669"/>
    <property type="project" value="InterPro"/>
</dbReference>
<evidence type="ECO:0000313" key="2">
    <source>
        <dbReference type="EMBL" id="CAH2065365.1"/>
    </source>
</evidence>
<reference evidence="2 3" key="1">
    <citation type="submission" date="2022-03" db="EMBL/GenBank/DDBJ databases">
        <authorList>
            <person name="Nunn A."/>
            <person name="Chopra R."/>
            <person name="Nunn A."/>
            <person name="Contreras Garrido A."/>
        </authorList>
    </citation>
    <scope>NUCLEOTIDE SEQUENCE [LARGE SCALE GENOMIC DNA]</scope>
</reference>
<dbReference type="PANTHER" id="PTHR47074:SF49">
    <property type="entry name" value="POLYNUCLEOTIDYL TRANSFERASE, RIBONUCLEASE H-LIKE SUPERFAMILY PROTEIN"/>
    <property type="match status" value="1"/>
</dbReference>
<accession>A0AAU9SK62</accession>
<dbReference type="InterPro" id="IPR052929">
    <property type="entry name" value="RNase_H-like_EbsB-rel"/>
</dbReference>
<dbReference type="PANTHER" id="PTHR47074">
    <property type="entry name" value="BNAC02G40300D PROTEIN"/>
    <property type="match status" value="1"/>
</dbReference>
<dbReference type="InterPro" id="IPR012337">
    <property type="entry name" value="RNaseH-like_sf"/>
</dbReference>
<dbReference type="GO" id="GO:0004523">
    <property type="term" value="F:RNA-DNA hybrid ribonuclease activity"/>
    <property type="evidence" value="ECO:0007669"/>
    <property type="project" value="InterPro"/>
</dbReference>
<dbReference type="Gene3D" id="3.30.420.10">
    <property type="entry name" value="Ribonuclease H-like superfamily/Ribonuclease H"/>
    <property type="match status" value="1"/>
</dbReference>